<proteinExistence type="predicted"/>
<evidence type="ECO:0000313" key="4">
    <source>
        <dbReference type="Proteomes" id="UP000468650"/>
    </source>
</evidence>
<protein>
    <submittedName>
        <fullName evidence="3">T9SS type A sorting domain-containing protein</fullName>
    </submittedName>
</protein>
<organism evidence="3 4">
    <name type="scientific">Phaeocystidibacter luteus</name>
    <dbReference type="NCBI Taxonomy" id="911197"/>
    <lineage>
        <taxon>Bacteria</taxon>
        <taxon>Pseudomonadati</taxon>
        <taxon>Bacteroidota</taxon>
        <taxon>Flavobacteriia</taxon>
        <taxon>Flavobacteriales</taxon>
        <taxon>Phaeocystidibacteraceae</taxon>
        <taxon>Phaeocystidibacter</taxon>
    </lineage>
</organism>
<reference evidence="3 4" key="1">
    <citation type="submission" date="2019-09" db="EMBL/GenBank/DDBJ databases">
        <title>Genomes of family Cryomorphaceae.</title>
        <authorList>
            <person name="Bowman J.P."/>
        </authorList>
    </citation>
    <scope>NUCLEOTIDE SEQUENCE [LARGE SCALE GENOMIC DNA]</scope>
    <source>
        <strain evidence="3 4">LMG 25704</strain>
    </source>
</reference>
<keyword evidence="1" id="KW-0732">Signal</keyword>
<evidence type="ECO:0000259" key="2">
    <source>
        <dbReference type="Pfam" id="PF18962"/>
    </source>
</evidence>
<evidence type="ECO:0000256" key="1">
    <source>
        <dbReference type="ARBA" id="ARBA00022729"/>
    </source>
</evidence>
<dbReference type="NCBIfam" id="TIGR04183">
    <property type="entry name" value="Por_Secre_tail"/>
    <property type="match status" value="1"/>
</dbReference>
<feature type="domain" description="Secretion system C-terminal sorting" evidence="2">
    <location>
        <begin position="226"/>
        <end position="292"/>
    </location>
</feature>
<accession>A0A6N6RK69</accession>
<sequence length="300" mass="32975">MMLTTDQAFILADVSISSASVISQGYHTFWGPVTTWQHFLVQELIRRDNNELPLAVGTGRYWDMQQTPPYPDEYSVFISESDTVNEKGFADTLSLGTLLPPTSSVHTLPQDMADDSDADSVIMIFVNTSATTFSYAYLTDSASLSIINYNANQNTTNWVKTYSTGNNLSPYAVVNRFTNGDVLIGINEHAVDTFGFQSSAIHWLLLDSDVSISTPEFHTTNHNNFIFPNPAADVLHIHGLVASESYSYSILDVSGRVVSNGSLIDDSVDLNSLNLTAGMYFIALESETSGSVQTFEFVIE</sequence>
<dbReference type="EMBL" id="WBVO01000001">
    <property type="protein sequence ID" value="KAB2814238.1"/>
    <property type="molecule type" value="Genomic_DNA"/>
</dbReference>
<evidence type="ECO:0000313" key="3">
    <source>
        <dbReference type="EMBL" id="KAB2814238.1"/>
    </source>
</evidence>
<gene>
    <name evidence="3" type="ORF">F8C67_00480</name>
</gene>
<dbReference type="InterPro" id="IPR026444">
    <property type="entry name" value="Secre_tail"/>
</dbReference>
<dbReference type="Proteomes" id="UP000468650">
    <property type="component" value="Unassembled WGS sequence"/>
</dbReference>
<keyword evidence="4" id="KW-1185">Reference proteome</keyword>
<dbReference type="AlphaFoldDB" id="A0A6N6RK69"/>
<comment type="caution">
    <text evidence="3">The sequence shown here is derived from an EMBL/GenBank/DDBJ whole genome shotgun (WGS) entry which is preliminary data.</text>
</comment>
<name>A0A6N6RK69_9FLAO</name>
<dbReference type="Pfam" id="PF18962">
    <property type="entry name" value="Por_Secre_tail"/>
    <property type="match status" value="1"/>
</dbReference>
<dbReference type="OrthoDB" id="1521787at2"/>